<evidence type="ECO:0000256" key="4">
    <source>
        <dbReference type="PROSITE-ProRule" id="PRU01248"/>
    </source>
</evidence>
<feature type="region of interest" description="Disordered" evidence="5">
    <location>
        <begin position="1"/>
        <end position="26"/>
    </location>
</feature>
<dbReference type="InterPro" id="IPR044068">
    <property type="entry name" value="CB"/>
</dbReference>
<evidence type="ECO:0000259" key="6">
    <source>
        <dbReference type="PROSITE" id="PS51898"/>
    </source>
</evidence>
<dbReference type="Pfam" id="PF00589">
    <property type="entry name" value="Phage_integrase"/>
    <property type="match status" value="1"/>
</dbReference>
<keyword evidence="9" id="KW-1185">Reference proteome</keyword>
<keyword evidence="3" id="KW-0233">DNA recombination</keyword>
<dbReference type="InterPro" id="IPR058717">
    <property type="entry name" value="Phage_L5_Integrase_N"/>
</dbReference>
<dbReference type="InterPro" id="IPR010998">
    <property type="entry name" value="Integrase_recombinase_N"/>
</dbReference>
<evidence type="ECO:0000259" key="7">
    <source>
        <dbReference type="PROSITE" id="PS51900"/>
    </source>
</evidence>
<dbReference type="PROSITE" id="PS51900">
    <property type="entry name" value="CB"/>
    <property type="match status" value="1"/>
</dbReference>
<feature type="compositionally biased region" description="Basic and acidic residues" evidence="5">
    <location>
        <begin position="8"/>
        <end position="25"/>
    </location>
</feature>
<name>A0ABP8EQA9_9MICO</name>
<dbReference type="CDD" id="cd01189">
    <property type="entry name" value="INT_ICEBs1_C_like"/>
    <property type="match status" value="1"/>
</dbReference>
<dbReference type="InterPro" id="IPR050090">
    <property type="entry name" value="Tyrosine_recombinase_XerCD"/>
</dbReference>
<comment type="caution">
    <text evidence="8">The sequence shown here is derived from an EMBL/GenBank/DDBJ whole genome shotgun (WGS) entry which is preliminary data.</text>
</comment>
<evidence type="ECO:0000313" key="9">
    <source>
        <dbReference type="Proteomes" id="UP001499841"/>
    </source>
</evidence>
<proteinExistence type="inferred from homology"/>
<dbReference type="PANTHER" id="PTHR30349">
    <property type="entry name" value="PHAGE INTEGRASE-RELATED"/>
    <property type="match status" value="1"/>
</dbReference>
<comment type="similarity">
    <text evidence="1">Belongs to the 'phage' integrase family.</text>
</comment>
<dbReference type="PROSITE" id="PS51898">
    <property type="entry name" value="TYR_RECOMBINASE"/>
    <property type="match status" value="1"/>
</dbReference>
<dbReference type="InterPro" id="IPR002104">
    <property type="entry name" value="Integrase_catalytic"/>
</dbReference>
<reference evidence="9" key="1">
    <citation type="journal article" date="2019" name="Int. J. Syst. Evol. Microbiol.">
        <title>The Global Catalogue of Microorganisms (GCM) 10K type strain sequencing project: providing services to taxonomists for standard genome sequencing and annotation.</title>
        <authorList>
            <consortium name="The Broad Institute Genomics Platform"/>
            <consortium name="The Broad Institute Genome Sequencing Center for Infectious Disease"/>
            <person name="Wu L."/>
            <person name="Ma J."/>
        </authorList>
    </citation>
    <scope>NUCLEOTIDE SEQUENCE [LARGE SCALE GENOMIC DNA]</scope>
    <source>
        <strain evidence="9">JCM 17459</strain>
    </source>
</reference>
<dbReference type="Gene3D" id="1.10.150.130">
    <property type="match status" value="1"/>
</dbReference>
<dbReference type="Proteomes" id="UP001499841">
    <property type="component" value="Unassembled WGS sequence"/>
</dbReference>
<accession>A0ABP8EQA9</accession>
<feature type="domain" description="Core-binding (CB)" evidence="7">
    <location>
        <begin position="60"/>
        <end position="141"/>
    </location>
</feature>
<dbReference type="InterPro" id="IPR011010">
    <property type="entry name" value="DNA_brk_join_enz"/>
</dbReference>
<evidence type="ECO:0000256" key="2">
    <source>
        <dbReference type="ARBA" id="ARBA00023125"/>
    </source>
</evidence>
<dbReference type="Gene3D" id="1.10.443.10">
    <property type="entry name" value="Intergrase catalytic core"/>
    <property type="match status" value="1"/>
</dbReference>
<organism evidence="8 9">
    <name type="scientific">Georgenia daeguensis</name>
    <dbReference type="NCBI Taxonomy" id="908355"/>
    <lineage>
        <taxon>Bacteria</taxon>
        <taxon>Bacillati</taxon>
        <taxon>Actinomycetota</taxon>
        <taxon>Actinomycetes</taxon>
        <taxon>Micrococcales</taxon>
        <taxon>Bogoriellaceae</taxon>
        <taxon>Georgenia</taxon>
    </lineage>
</organism>
<gene>
    <name evidence="8" type="ORF">GCM10022262_05470</name>
</gene>
<evidence type="ECO:0000313" key="8">
    <source>
        <dbReference type="EMBL" id="GAA4286188.1"/>
    </source>
</evidence>
<dbReference type="InterPro" id="IPR013762">
    <property type="entry name" value="Integrase-like_cat_sf"/>
</dbReference>
<sequence>MASGSVAKRQDGRWRARYRGPDGRERARHFDRKTDAQRWLAAETAKMGRGEWTDPTSGKVTVGEYGAEWLASKVRLKHSTRTSYESLLRYHVAPTWGRVPLSSVRHEDVAAWVQRLHGSGLSASRTRQAWIVLSQVLDMAVRSRRIPHNPARGVELPSLPKRTERPARMLTGGQVWALADAVGERHALEVLILAWCGLRFGELAALRVSEVDVLRREMHVNRTLSEVGGVLIEGTPKTDSSVRRVPVPPWLMDMLAPTLAGRGGEDRALTAPDGGDLRLGNWRTRVFDPAVRAVGIAAQDGGDVFRPHDLRHTCASLHIQAGTPPKVLSEMLGHASVSITLDRYGHLYPGDVHQYVDRLGEAALVARADFLRTRDAVGVVPLVRDEVAQAV</sequence>
<dbReference type="PANTHER" id="PTHR30349:SF64">
    <property type="entry name" value="PROPHAGE INTEGRASE INTD-RELATED"/>
    <property type="match status" value="1"/>
</dbReference>
<evidence type="ECO:0000256" key="3">
    <source>
        <dbReference type="ARBA" id="ARBA00023172"/>
    </source>
</evidence>
<feature type="domain" description="Tyr recombinase" evidence="6">
    <location>
        <begin position="164"/>
        <end position="357"/>
    </location>
</feature>
<keyword evidence="2 4" id="KW-0238">DNA-binding</keyword>
<evidence type="ECO:0000256" key="1">
    <source>
        <dbReference type="ARBA" id="ARBA00008857"/>
    </source>
</evidence>
<dbReference type="SUPFAM" id="SSF56349">
    <property type="entry name" value="DNA breaking-rejoining enzymes"/>
    <property type="match status" value="1"/>
</dbReference>
<dbReference type="Pfam" id="PF22022">
    <property type="entry name" value="Phage_int_M"/>
    <property type="match status" value="1"/>
</dbReference>
<dbReference type="RefSeq" id="WP_345037391.1">
    <property type="nucleotide sequence ID" value="NZ_BAABBA010000002.1"/>
</dbReference>
<dbReference type="InterPro" id="IPR053876">
    <property type="entry name" value="Phage_int_M"/>
</dbReference>
<dbReference type="Pfam" id="PF26003">
    <property type="entry name" value="Integrase_N_phage"/>
    <property type="match status" value="1"/>
</dbReference>
<protein>
    <submittedName>
        <fullName evidence="8">Site-specific integrase</fullName>
    </submittedName>
</protein>
<dbReference type="EMBL" id="BAABBA010000002">
    <property type="protein sequence ID" value="GAA4286188.1"/>
    <property type="molecule type" value="Genomic_DNA"/>
</dbReference>
<evidence type="ECO:0000256" key="5">
    <source>
        <dbReference type="SAM" id="MobiDB-lite"/>
    </source>
</evidence>